<accession>A0AA39V9S9</accession>
<dbReference type="AlphaFoldDB" id="A0AA39V9S9"/>
<proteinExistence type="predicted"/>
<keyword evidence="2" id="KW-1185">Reference proteome</keyword>
<dbReference type="Proteomes" id="UP001166286">
    <property type="component" value="Unassembled WGS sequence"/>
</dbReference>
<sequence>MSSRTGGSASPCLLEIFPVEILERIYLYSENPSFAVVNKRISQTLSSQSIRVQFCIQIFFTYGPSPYADDETAKIRKRAQNLVLRSQWFSNSFARKLQREVLRLQKLQVGLINPLRYRHHRRVRLEPLIRIPNELLLQKPWGPAKVKLIHRLWQWGAIIPMSPKYIADNAMMNAIVENQYLAVNLLRNYCKVCFNHQHFQAAVLGDCDKRIVEMIVGFNNSQPRPFINPFDYGIYKKAKLLDEAGNPMGRQLLKDVFWKGFKGECPDWVTSDRVSRADGMHGSSIQAAMEIKSGCSLSARMFEPAYQHAEIREFGPFPAFHCTSIDISTELGMIAGLCFVFINLAY</sequence>
<gene>
    <name evidence="1" type="ORF">JMJ35_001038</name>
</gene>
<dbReference type="EMBL" id="JAFEKC020000002">
    <property type="protein sequence ID" value="KAK0516435.1"/>
    <property type="molecule type" value="Genomic_DNA"/>
</dbReference>
<evidence type="ECO:0000313" key="2">
    <source>
        <dbReference type="Proteomes" id="UP001166286"/>
    </source>
</evidence>
<protein>
    <submittedName>
        <fullName evidence="1">Uncharacterized protein</fullName>
    </submittedName>
</protein>
<name>A0AA39V9S9_9LECA</name>
<comment type="caution">
    <text evidence="1">The sequence shown here is derived from an EMBL/GenBank/DDBJ whole genome shotgun (WGS) entry which is preliminary data.</text>
</comment>
<organism evidence="1 2">
    <name type="scientific">Cladonia borealis</name>
    <dbReference type="NCBI Taxonomy" id="184061"/>
    <lineage>
        <taxon>Eukaryota</taxon>
        <taxon>Fungi</taxon>
        <taxon>Dikarya</taxon>
        <taxon>Ascomycota</taxon>
        <taxon>Pezizomycotina</taxon>
        <taxon>Lecanoromycetes</taxon>
        <taxon>OSLEUM clade</taxon>
        <taxon>Lecanoromycetidae</taxon>
        <taxon>Lecanorales</taxon>
        <taxon>Lecanorineae</taxon>
        <taxon>Cladoniaceae</taxon>
        <taxon>Cladonia</taxon>
    </lineage>
</organism>
<reference evidence="1" key="1">
    <citation type="submission" date="2023-03" db="EMBL/GenBank/DDBJ databases">
        <title>Complete genome of Cladonia borealis.</title>
        <authorList>
            <person name="Park H."/>
        </authorList>
    </citation>
    <scope>NUCLEOTIDE SEQUENCE</scope>
    <source>
        <strain evidence="1">ANT050790</strain>
    </source>
</reference>
<evidence type="ECO:0000313" key="1">
    <source>
        <dbReference type="EMBL" id="KAK0516435.1"/>
    </source>
</evidence>